<dbReference type="Gene3D" id="3.40.50.720">
    <property type="entry name" value="NAD(P)-binding Rossmann-like Domain"/>
    <property type="match status" value="1"/>
</dbReference>
<proteinExistence type="inferred from homology"/>
<dbReference type="PRINTS" id="PR00080">
    <property type="entry name" value="SDRFAMILY"/>
</dbReference>
<evidence type="ECO:0000256" key="3">
    <source>
        <dbReference type="RuleBase" id="RU000363"/>
    </source>
</evidence>
<dbReference type="InterPro" id="IPR020904">
    <property type="entry name" value="Sc_DH/Rdtase_CS"/>
</dbReference>
<comment type="similarity">
    <text evidence="1 3">Belongs to the short-chain dehydrogenases/reductases (SDR) family.</text>
</comment>
<dbReference type="GO" id="GO:0016616">
    <property type="term" value="F:oxidoreductase activity, acting on the CH-OH group of donors, NAD or NADP as acceptor"/>
    <property type="evidence" value="ECO:0007669"/>
    <property type="project" value="UniProtKB-ARBA"/>
</dbReference>
<name>A0A0V0GD58_TRIDM</name>
<reference evidence="4" key="1">
    <citation type="journal article" date="2018" name="J. Proteomics">
        <title>Exploring the molecular complexity of Triatoma dimidiata sialome.</title>
        <authorList>
            <person name="Santiago P.B."/>
            <person name="de Araujo C.N."/>
            <person name="Charneau S."/>
            <person name="Bastos I.M.D."/>
            <person name="Assumpcao T.C.F."/>
            <person name="Queiroz R.M.L."/>
            <person name="Praca Y.R."/>
            <person name="Cordeiro T.M."/>
            <person name="Garcia C.H.S."/>
            <person name="da Silva I.G."/>
            <person name="Raiol T."/>
            <person name="Motta F.N."/>
            <person name="de Araujo Oliveira J.V."/>
            <person name="de Sousa M.V."/>
            <person name="Ribeiro J.M.C."/>
            <person name="de Santana J.M."/>
        </authorList>
    </citation>
    <scope>NUCLEOTIDE SEQUENCE</scope>
    <source>
        <strain evidence="4">Santander</strain>
        <tissue evidence="4">Salivary glands</tissue>
    </source>
</reference>
<dbReference type="PANTHER" id="PTHR43115">
    <property type="entry name" value="DEHYDROGENASE/REDUCTASE SDR FAMILY MEMBER 11"/>
    <property type="match status" value="1"/>
</dbReference>
<dbReference type="PRINTS" id="PR00081">
    <property type="entry name" value="GDHRDH"/>
</dbReference>
<evidence type="ECO:0000256" key="1">
    <source>
        <dbReference type="ARBA" id="ARBA00006484"/>
    </source>
</evidence>
<dbReference type="SUPFAM" id="SSF51735">
    <property type="entry name" value="NAD(P)-binding Rossmann-fold domains"/>
    <property type="match status" value="1"/>
</dbReference>
<evidence type="ECO:0000313" key="4">
    <source>
        <dbReference type="EMBL" id="JAP05863.1"/>
    </source>
</evidence>
<accession>A0A0V0GD58</accession>
<sequence length="248" mass="26513">MERWIGKVALVTGASAGIGKAVAYSLAEHGMIVLAVARREQKLKELANSANGLKGKIHTMVVDVTKEQDVINAVQFADTKLGGLHVLVNNAGTCYRTNVLDCNLDHWRTMFDLNVIALGICTREAVACMKRKNIDDGHIINISSISGHGNPSGIGKHVYCATKHAVRLISEGIRAELIEQKSGIRISTICPGVVITEIFDVGGWERPQDIPALEDKDIAAAVVSALATPPNVLIADIVIRPVGESIPA</sequence>
<dbReference type="InterPro" id="IPR036291">
    <property type="entry name" value="NAD(P)-bd_dom_sf"/>
</dbReference>
<dbReference type="Pfam" id="PF00106">
    <property type="entry name" value="adh_short"/>
    <property type="match status" value="1"/>
</dbReference>
<protein>
    <submittedName>
        <fullName evidence="4">Putative dehydrogenase</fullName>
    </submittedName>
</protein>
<dbReference type="AlphaFoldDB" id="A0A0V0GD58"/>
<evidence type="ECO:0000256" key="2">
    <source>
        <dbReference type="ARBA" id="ARBA00023002"/>
    </source>
</evidence>
<dbReference type="InterPro" id="IPR002347">
    <property type="entry name" value="SDR_fam"/>
</dbReference>
<dbReference type="FunFam" id="3.40.50.720:FF:000047">
    <property type="entry name" value="NADP-dependent L-serine/L-allo-threonine dehydrogenase"/>
    <property type="match status" value="1"/>
</dbReference>
<dbReference type="PANTHER" id="PTHR43115:SF4">
    <property type="entry name" value="DEHYDROGENASE_REDUCTASE SDR FAMILY MEMBER 11"/>
    <property type="match status" value="1"/>
</dbReference>
<keyword evidence="2" id="KW-0560">Oxidoreductase</keyword>
<organism evidence="4">
    <name type="scientific">Triatoma dimidiata</name>
    <name type="common">Kissing bug</name>
    <name type="synonym">Meccus dimidiatus</name>
    <dbReference type="NCBI Taxonomy" id="72491"/>
    <lineage>
        <taxon>Eukaryota</taxon>
        <taxon>Metazoa</taxon>
        <taxon>Ecdysozoa</taxon>
        <taxon>Arthropoda</taxon>
        <taxon>Hexapoda</taxon>
        <taxon>Insecta</taxon>
        <taxon>Pterygota</taxon>
        <taxon>Neoptera</taxon>
        <taxon>Paraneoptera</taxon>
        <taxon>Hemiptera</taxon>
        <taxon>Heteroptera</taxon>
        <taxon>Panheteroptera</taxon>
        <taxon>Cimicomorpha</taxon>
        <taxon>Reduviidae</taxon>
        <taxon>Triatominae</taxon>
        <taxon>Triatoma</taxon>
    </lineage>
</organism>
<dbReference type="PROSITE" id="PS00061">
    <property type="entry name" value="ADH_SHORT"/>
    <property type="match status" value="1"/>
</dbReference>
<dbReference type="EMBL" id="GECL01000261">
    <property type="protein sequence ID" value="JAP05863.1"/>
    <property type="molecule type" value="Transcribed_RNA"/>
</dbReference>